<dbReference type="Pfam" id="PF12831">
    <property type="entry name" value="FAD_oxidored"/>
    <property type="match status" value="1"/>
</dbReference>
<keyword evidence="5" id="KW-0479">Metal-binding</keyword>
<dbReference type="InterPro" id="IPR013785">
    <property type="entry name" value="Aldolase_TIM"/>
</dbReference>
<dbReference type="Proteomes" id="UP001501624">
    <property type="component" value="Unassembled WGS sequence"/>
</dbReference>
<dbReference type="EMBL" id="BAABCM010000022">
    <property type="protein sequence ID" value="GAA3854005.1"/>
    <property type="molecule type" value="Genomic_DNA"/>
</dbReference>
<evidence type="ECO:0000256" key="4">
    <source>
        <dbReference type="ARBA" id="ARBA00022643"/>
    </source>
</evidence>
<dbReference type="InterPro" id="IPR051793">
    <property type="entry name" value="NADH:flavin_oxidoreductase"/>
</dbReference>
<evidence type="ECO:0000256" key="3">
    <source>
        <dbReference type="ARBA" id="ARBA00022630"/>
    </source>
</evidence>
<comment type="caution">
    <text evidence="11">The sequence shown here is derived from an EMBL/GenBank/DDBJ whole genome shotgun (WGS) entry which is preliminary data.</text>
</comment>
<comment type="cofactor">
    <cofactor evidence="2">
        <name>[4Fe-4S] cluster</name>
        <dbReference type="ChEBI" id="CHEBI:49883"/>
    </cofactor>
</comment>
<dbReference type="PANTHER" id="PTHR42917">
    <property type="entry name" value="2,4-DIENOYL-COA REDUCTASE"/>
    <property type="match status" value="1"/>
</dbReference>
<gene>
    <name evidence="11" type="ORF">GCM10022380_84820</name>
</gene>
<evidence type="ECO:0000313" key="11">
    <source>
        <dbReference type="EMBL" id="GAA3854005.1"/>
    </source>
</evidence>
<sequence>MARPGPVAASRLFSPLRLREHELPNRIVNTPHGTHLARDGVPTPEQIAYYEARAAGGAGMIVAGNWAVWRRTWTSPLVNLATHPNAHDGHVALAAAVHRHGAVLVGQLHDSGRQGNSAWHRGPLLAPSAIADPVVGEVPKELETHEIAEMVRSYAESAAALCSAGWDGVEIFAAQGYALSQFLSPQNNLRDDRYGGPVRDRLRVVLDVLDAVRDAIGPGPLVGVRINATDLVAGGLDPAAATEVATALDGTGSVDYLSVSAGSNENYPAWIADMGHPVAPFAEYAAALRARISMPVLVATRIKTFAAAEGVLASGQADLVGMTRALIADPDLPRKLRTGREAEVRPCIGCNQGCLGRIAAGGALSCTVNPRAGKETLPVPAVRHRRDVLVVGGGPAGLQAAVTLAERGHAVSLWEREPRFGGQLALAASVPSRRELGSILVWLEERATALGVRLHRGREATAREIHEHEAEVIVLAVGSEPVRTGYTSAFPAGVRCPVTTCRRSGPCPRSCRVRPGWSLASSCSTTIRTARRRPPPSTWVPEVTRSIS</sequence>
<dbReference type="PANTHER" id="PTHR42917:SF2">
    <property type="entry name" value="2,4-DIENOYL-COA REDUCTASE [(2E)-ENOYL-COA-PRODUCING]"/>
    <property type="match status" value="1"/>
</dbReference>
<evidence type="ECO:0000256" key="7">
    <source>
        <dbReference type="ARBA" id="ARBA00023004"/>
    </source>
</evidence>
<keyword evidence="3" id="KW-0285">Flavoprotein</keyword>
<dbReference type="Gene3D" id="3.40.50.720">
    <property type="entry name" value="NAD(P)-binding Rossmann-like Domain"/>
    <property type="match status" value="1"/>
</dbReference>
<accession>A0ABP7JTA4</accession>
<protein>
    <recommendedName>
        <fullName evidence="10">NADH:flavin oxidoreductase/NADH oxidase N-terminal domain-containing protein</fullName>
    </recommendedName>
</protein>
<keyword evidence="12" id="KW-1185">Reference proteome</keyword>
<keyword evidence="4" id="KW-0288">FMN</keyword>
<keyword evidence="6" id="KW-0560">Oxidoreductase</keyword>
<dbReference type="PRINTS" id="PR00368">
    <property type="entry name" value="FADPNR"/>
</dbReference>
<evidence type="ECO:0000313" key="12">
    <source>
        <dbReference type="Proteomes" id="UP001501624"/>
    </source>
</evidence>
<comment type="cofactor">
    <cofactor evidence="1">
        <name>FMN</name>
        <dbReference type="ChEBI" id="CHEBI:58210"/>
    </cofactor>
</comment>
<dbReference type="RefSeq" id="WP_237339039.1">
    <property type="nucleotide sequence ID" value="NZ_BAABCM010000022.1"/>
</dbReference>
<evidence type="ECO:0000256" key="1">
    <source>
        <dbReference type="ARBA" id="ARBA00001917"/>
    </source>
</evidence>
<evidence type="ECO:0000256" key="5">
    <source>
        <dbReference type="ARBA" id="ARBA00022723"/>
    </source>
</evidence>
<keyword evidence="7" id="KW-0408">Iron</keyword>
<name>A0ABP7JTA4_9PSEU</name>
<dbReference type="SUPFAM" id="SSF51395">
    <property type="entry name" value="FMN-linked oxidoreductases"/>
    <property type="match status" value="1"/>
</dbReference>
<dbReference type="SUPFAM" id="SSF51971">
    <property type="entry name" value="Nucleotide-binding domain"/>
    <property type="match status" value="1"/>
</dbReference>
<evidence type="ECO:0000259" key="10">
    <source>
        <dbReference type="Pfam" id="PF00724"/>
    </source>
</evidence>
<keyword evidence="8" id="KW-0411">Iron-sulfur</keyword>
<dbReference type="Gene3D" id="3.20.20.70">
    <property type="entry name" value="Aldolase class I"/>
    <property type="match status" value="1"/>
</dbReference>
<organism evidence="11 12">
    <name type="scientific">Amycolatopsis tucumanensis</name>
    <dbReference type="NCBI Taxonomy" id="401106"/>
    <lineage>
        <taxon>Bacteria</taxon>
        <taxon>Bacillati</taxon>
        <taxon>Actinomycetota</taxon>
        <taxon>Actinomycetes</taxon>
        <taxon>Pseudonocardiales</taxon>
        <taxon>Pseudonocardiaceae</taxon>
        <taxon>Amycolatopsis</taxon>
    </lineage>
</organism>
<dbReference type="Pfam" id="PF00724">
    <property type="entry name" value="Oxidored_FMN"/>
    <property type="match status" value="1"/>
</dbReference>
<feature type="domain" description="NADH:flavin oxidoreductase/NADH oxidase N-terminal" evidence="10">
    <location>
        <begin position="12"/>
        <end position="342"/>
    </location>
</feature>
<evidence type="ECO:0000256" key="9">
    <source>
        <dbReference type="SAM" id="MobiDB-lite"/>
    </source>
</evidence>
<proteinExistence type="predicted"/>
<feature type="region of interest" description="Disordered" evidence="9">
    <location>
        <begin position="527"/>
        <end position="548"/>
    </location>
</feature>
<dbReference type="InterPro" id="IPR001155">
    <property type="entry name" value="OxRdtase_FMN_N"/>
</dbReference>
<evidence type="ECO:0000256" key="8">
    <source>
        <dbReference type="ARBA" id="ARBA00023014"/>
    </source>
</evidence>
<evidence type="ECO:0000256" key="6">
    <source>
        <dbReference type="ARBA" id="ARBA00023002"/>
    </source>
</evidence>
<reference evidence="12" key="1">
    <citation type="journal article" date="2019" name="Int. J. Syst. Evol. Microbiol.">
        <title>The Global Catalogue of Microorganisms (GCM) 10K type strain sequencing project: providing services to taxonomists for standard genome sequencing and annotation.</title>
        <authorList>
            <consortium name="The Broad Institute Genomics Platform"/>
            <consortium name="The Broad Institute Genome Sequencing Center for Infectious Disease"/>
            <person name="Wu L."/>
            <person name="Ma J."/>
        </authorList>
    </citation>
    <scope>NUCLEOTIDE SEQUENCE [LARGE SCALE GENOMIC DNA]</scope>
    <source>
        <strain evidence="12">JCM 17017</strain>
    </source>
</reference>
<evidence type="ECO:0000256" key="2">
    <source>
        <dbReference type="ARBA" id="ARBA00001966"/>
    </source>
</evidence>